<feature type="compositionally biased region" description="Pro residues" evidence="1">
    <location>
        <begin position="100"/>
        <end position="124"/>
    </location>
</feature>
<dbReference type="EMBL" id="JAUJYO010000010">
    <property type="protein sequence ID" value="KAK1307049.1"/>
    <property type="molecule type" value="Genomic_DNA"/>
</dbReference>
<feature type="domain" description="Nitroreductase" evidence="2">
    <location>
        <begin position="166"/>
        <end position="284"/>
    </location>
</feature>
<keyword evidence="4" id="KW-1185">Reference proteome</keyword>
<reference evidence="3" key="2">
    <citation type="submission" date="2023-06" db="EMBL/GenBank/DDBJ databases">
        <authorList>
            <person name="Ma L."/>
            <person name="Liu K.-W."/>
            <person name="Li Z."/>
            <person name="Hsiao Y.-Y."/>
            <person name="Qi Y."/>
            <person name="Fu T."/>
            <person name="Tang G."/>
            <person name="Zhang D."/>
            <person name="Sun W.-H."/>
            <person name="Liu D.-K."/>
            <person name="Li Y."/>
            <person name="Chen G.-Z."/>
            <person name="Liu X.-D."/>
            <person name="Liao X.-Y."/>
            <person name="Jiang Y.-T."/>
            <person name="Yu X."/>
            <person name="Hao Y."/>
            <person name="Huang J."/>
            <person name="Zhao X.-W."/>
            <person name="Ke S."/>
            <person name="Chen Y.-Y."/>
            <person name="Wu W.-L."/>
            <person name="Hsu J.-L."/>
            <person name="Lin Y.-F."/>
            <person name="Huang M.-D."/>
            <person name="Li C.-Y."/>
            <person name="Huang L."/>
            <person name="Wang Z.-W."/>
            <person name="Zhao X."/>
            <person name="Zhong W.-Y."/>
            <person name="Peng D.-H."/>
            <person name="Ahmad S."/>
            <person name="Lan S."/>
            <person name="Zhang J.-S."/>
            <person name="Tsai W.-C."/>
            <person name="Van De Peer Y."/>
            <person name="Liu Z.-J."/>
        </authorList>
    </citation>
    <scope>NUCLEOTIDE SEQUENCE</scope>
    <source>
        <strain evidence="3">CP</strain>
        <tissue evidence="3">Leaves</tissue>
    </source>
</reference>
<feature type="region of interest" description="Disordered" evidence="1">
    <location>
        <begin position="1"/>
        <end position="134"/>
    </location>
</feature>
<dbReference type="Pfam" id="PF00881">
    <property type="entry name" value="Nitroreductase"/>
    <property type="match status" value="2"/>
</dbReference>
<dbReference type="CDD" id="cd02142">
    <property type="entry name" value="McbC_SagB-like_oxidoreductase"/>
    <property type="match status" value="2"/>
</dbReference>
<evidence type="ECO:0000256" key="1">
    <source>
        <dbReference type="SAM" id="MobiDB-lite"/>
    </source>
</evidence>
<name>A0AAV9E1C6_ACOCL</name>
<dbReference type="SUPFAM" id="SSF55469">
    <property type="entry name" value="FMN-dependent nitroreductase-like"/>
    <property type="match status" value="2"/>
</dbReference>
<evidence type="ECO:0000313" key="4">
    <source>
        <dbReference type="Proteomes" id="UP001180020"/>
    </source>
</evidence>
<proteinExistence type="predicted"/>
<evidence type="ECO:0000259" key="2">
    <source>
        <dbReference type="Pfam" id="PF00881"/>
    </source>
</evidence>
<dbReference type="Proteomes" id="UP001180020">
    <property type="component" value="Unassembled WGS sequence"/>
</dbReference>
<dbReference type="GO" id="GO:0016491">
    <property type="term" value="F:oxidoreductase activity"/>
    <property type="evidence" value="ECO:0007669"/>
    <property type="project" value="InterPro"/>
</dbReference>
<feature type="domain" description="Nitroreductase" evidence="2">
    <location>
        <begin position="543"/>
        <end position="610"/>
    </location>
</feature>
<gene>
    <name evidence="3" type="ORF">QJS10_CPA10g00827</name>
</gene>
<accession>A0AAV9E1C6</accession>
<dbReference type="PANTHER" id="PTHR42741">
    <property type="entry name" value="NITROREDUCTASE FAMILY PROTEIN"/>
    <property type="match status" value="1"/>
</dbReference>
<protein>
    <recommendedName>
        <fullName evidence="2">Nitroreductase domain-containing protein</fullName>
    </recommendedName>
</protein>
<evidence type="ECO:0000313" key="3">
    <source>
        <dbReference type="EMBL" id="KAK1307049.1"/>
    </source>
</evidence>
<organism evidence="3 4">
    <name type="scientific">Acorus calamus</name>
    <name type="common">Sweet flag</name>
    <dbReference type="NCBI Taxonomy" id="4465"/>
    <lineage>
        <taxon>Eukaryota</taxon>
        <taxon>Viridiplantae</taxon>
        <taxon>Streptophyta</taxon>
        <taxon>Embryophyta</taxon>
        <taxon>Tracheophyta</taxon>
        <taxon>Spermatophyta</taxon>
        <taxon>Magnoliopsida</taxon>
        <taxon>Liliopsida</taxon>
        <taxon>Acoraceae</taxon>
        <taxon>Acorus</taxon>
    </lineage>
</organism>
<reference evidence="3" key="1">
    <citation type="journal article" date="2023" name="Nat. Commun.">
        <title>Diploid and tetraploid genomes of Acorus and the evolution of monocots.</title>
        <authorList>
            <person name="Ma L."/>
            <person name="Liu K.W."/>
            <person name="Li Z."/>
            <person name="Hsiao Y.Y."/>
            <person name="Qi Y."/>
            <person name="Fu T."/>
            <person name="Tang G.D."/>
            <person name="Zhang D."/>
            <person name="Sun W.H."/>
            <person name="Liu D.K."/>
            <person name="Li Y."/>
            <person name="Chen G.Z."/>
            <person name="Liu X.D."/>
            <person name="Liao X.Y."/>
            <person name="Jiang Y.T."/>
            <person name="Yu X."/>
            <person name="Hao Y."/>
            <person name="Huang J."/>
            <person name="Zhao X.W."/>
            <person name="Ke S."/>
            <person name="Chen Y.Y."/>
            <person name="Wu W.L."/>
            <person name="Hsu J.L."/>
            <person name="Lin Y.F."/>
            <person name="Huang M.D."/>
            <person name="Li C.Y."/>
            <person name="Huang L."/>
            <person name="Wang Z.W."/>
            <person name="Zhao X."/>
            <person name="Zhong W.Y."/>
            <person name="Peng D.H."/>
            <person name="Ahmad S."/>
            <person name="Lan S."/>
            <person name="Zhang J.S."/>
            <person name="Tsai W.C."/>
            <person name="Van de Peer Y."/>
            <person name="Liu Z.J."/>
        </authorList>
    </citation>
    <scope>NUCLEOTIDE SEQUENCE</scope>
    <source>
        <strain evidence="3">CP</strain>
    </source>
</reference>
<sequence>MSFLPSRRISLRPQPLLLFKPSTPPHKTINPKSSITTNNMHSKPPPPSTEQPPSSTATDASAAAAAAAITYHNRTKHSPTRYARGPHGLDWSNQPNPFRRYPPSPHHPLQLPPPPQQPPSPPYPTIFHSLPSPPSPLTPTTLSHLLFHSLSLSAWKSSGPSTWSLRVNPSSGNLHPTESYVISTSSVAHYAPKAHALETRASLPNNHNPLFARLPRQDSSLLVGFSSICWREAWKYGERSFRYCNHDVGHAIAAVAVSAASLGWDCRLLDGLAFSDLERLLGLPGICPSEIPTGPARGRFNWVEAEHPDCALLVFPGDLGEFSLDYGLLRSAIGSTFESVEWVGSPNSLSKDHVCWDVIYRTTEAVKKPVIEGERFCVPPFQGSLSVSESSYKGMTVAEVVRKRRSAVDMDGVHVMERETFYQILAHCLPTGGGEGEKQGRQLTLPFRVMGWDAEVHIALFVHRVAGLASGLYFLVRNEHHLDRLKRAMRVEFEWEKPEGCPDGLPLYKLVVGDCRRLSMGLSCHQDIASDGCFSLGMIARFEPVLQEKGAWMYPRLFWETGILGQVLYLEAHAVGISATGIGCYFDDAVHEVLGLKGSEFQSLYHFTVGAPVVDKRIMSLPAYPGPDIDA</sequence>
<dbReference type="PANTHER" id="PTHR42741:SF3">
    <property type="entry name" value="NITROREDUCTASE FAMILY PROTEIN"/>
    <property type="match status" value="1"/>
</dbReference>
<dbReference type="AlphaFoldDB" id="A0AAV9E1C6"/>
<dbReference type="InterPro" id="IPR029479">
    <property type="entry name" value="Nitroreductase"/>
</dbReference>
<dbReference type="InterPro" id="IPR000415">
    <property type="entry name" value="Nitroreductase-like"/>
</dbReference>
<comment type="caution">
    <text evidence="3">The sequence shown here is derived from an EMBL/GenBank/DDBJ whole genome shotgun (WGS) entry which is preliminary data.</text>
</comment>
<dbReference type="Gene3D" id="3.40.109.10">
    <property type="entry name" value="NADH Oxidase"/>
    <property type="match status" value="2"/>
</dbReference>
<feature type="compositionally biased region" description="Low complexity" evidence="1">
    <location>
        <begin position="51"/>
        <end position="70"/>
    </location>
</feature>
<feature type="compositionally biased region" description="Polar residues" evidence="1">
    <location>
        <begin position="30"/>
        <end position="41"/>
    </location>
</feature>